<organism evidence="9 10">
    <name type="scientific">Polaribacter cellanae</name>
    <dbReference type="NCBI Taxonomy" id="2818493"/>
    <lineage>
        <taxon>Bacteria</taxon>
        <taxon>Pseudomonadati</taxon>
        <taxon>Bacteroidota</taxon>
        <taxon>Flavobacteriia</taxon>
        <taxon>Flavobacteriales</taxon>
        <taxon>Flavobacteriaceae</taxon>
    </lineage>
</organism>
<dbReference type="InterPro" id="IPR014777">
    <property type="entry name" value="4pyrrole_Mease_sub1"/>
</dbReference>
<keyword evidence="3 9" id="KW-0489">Methyltransferase</keyword>
<dbReference type="Proteomes" id="UP000663920">
    <property type="component" value="Chromosome"/>
</dbReference>
<sequence>MNNYNNKITESVFPLKPALSEVEMGDKRRLLTVVGAGPGDVDLITLKAIKVLKKADVVLYDALVNEELLDFINPSAEIIFVGKRKGCYRYQQEQINELIVARAKTHGHVVRLKGGDPFIFGRGAEEMEFAASFGIETAMVPGISSSLAVPAYQNIPVTKRGSAESFWVITGTTKEHKISNDVALAAKSNATVVVLMGMGKLPEIIKLFQQENKNDLPVAIIQNGTRSNEKVGIGTVDTILEVVKKQELSNPAIIVLGEVVKHREKLSEIKNFRDNNQDNITQPQERVLQFNE</sequence>
<dbReference type="PANTHER" id="PTHR45790">
    <property type="entry name" value="SIROHEME SYNTHASE-RELATED"/>
    <property type="match status" value="1"/>
</dbReference>
<dbReference type="FunFam" id="3.40.1010.10:FF:000001">
    <property type="entry name" value="Siroheme synthase"/>
    <property type="match status" value="1"/>
</dbReference>
<evidence type="ECO:0000256" key="3">
    <source>
        <dbReference type="ARBA" id="ARBA00022603"/>
    </source>
</evidence>
<comment type="pathway">
    <text evidence="7">Porphyrin-containing compound metabolism; siroheme biosynthesis; precorrin-2 from uroporphyrinogen III: step 1/1.</text>
</comment>
<dbReference type="InterPro" id="IPR050161">
    <property type="entry name" value="Siro_Cobalamin_biosynth"/>
</dbReference>
<dbReference type="InterPro" id="IPR035996">
    <property type="entry name" value="4pyrrol_Methylase_sf"/>
</dbReference>
<dbReference type="InterPro" id="IPR014776">
    <property type="entry name" value="4pyrrole_Mease_sub2"/>
</dbReference>
<comment type="similarity">
    <text evidence="1">Belongs to the precorrin methyltransferase family.</text>
</comment>
<dbReference type="PROSITE" id="PS00839">
    <property type="entry name" value="SUMT_1"/>
    <property type="match status" value="1"/>
</dbReference>
<evidence type="ECO:0000256" key="2">
    <source>
        <dbReference type="ARBA" id="ARBA00012162"/>
    </source>
</evidence>
<reference evidence="9 10" key="1">
    <citation type="submission" date="2021-03" db="EMBL/GenBank/DDBJ databases">
        <title>Complete genome of Polaribacter_sp.SM13.</title>
        <authorList>
            <person name="Jeong S.W."/>
            <person name="Bae J.W."/>
        </authorList>
    </citation>
    <scope>NUCLEOTIDE SEQUENCE [LARGE SCALE GENOMIC DNA]</scope>
    <source>
        <strain evidence="9 10">SM13</strain>
    </source>
</reference>
<name>A0A975CMS2_9FLAO</name>
<dbReference type="GO" id="GO:0032259">
    <property type="term" value="P:methylation"/>
    <property type="evidence" value="ECO:0007669"/>
    <property type="project" value="UniProtKB-KW"/>
</dbReference>
<dbReference type="AlphaFoldDB" id="A0A975CMS2"/>
<dbReference type="SUPFAM" id="SSF53790">
    <property type="entry name" value="Tetrapyrrole methylase"/>
    <property type="match status" value="1"/>
</dbReference>
<evidence type="ECO:0000259" key="8">
    <source>
        <dbReference type="Pfam" id="PF00590"/>
    </source>
</evidence>
<proteinExistence type="inferred from homology"/>
<dbReference type="KEGG" id="pcea:J3359_14190"/>
<dbReference type="NCBIfam" id="NF004790">
    <property type="entry name" value="PRK06136.1"/>
    <property type="match status" value="1"/>
</dbReference>
<dbReference type="CDD" id="cd11642">
    <property type="entry name" value="SUMT"/>
    <property type="match status" value="1"/>
</dbReference>
<dbReference type="InterPro" id="IPR000878">
    <property type="entry name" value="4pyrrol_Mease"/>
</dbReference>
<protein>
    <recommendedName>
        <fullName evidence="2">uroporphyrinogen-III C-methyltransferase</fullName>
        <ecNumber evidence="2">2.1.1.107</ecNumber>
    </recommendedName>
</protein>
<accession>A0A975CMS2</accession>
<gene>
    <name evidence="9" type="primary">cobA</name>
    <name evidence="9" type="ORF">J3359_14190</name>
</gene>
<evidence type="ECO:0000313" key="10">
    <source>
        <dbReference type="Proteomes" id="UP000663920"/>
    </source>
</evidence>
<keyword evidence="6" id="KW-0627">Porphyrin biosynthesis</keyword>
<evidence type="ECO:0000256" key="7">
    <source>
        <dbReference type="ARBA" id="ARBA00025705"/>
    </source>
</evidence>
<keyword evidence="4 9" id="KW-0808">Transferase</keyword>
<dbReference type="GO" id="GO:0019354">
    <property type="term" value="P:siroheme biosynthetic process"/>
    <property type="evidence" value="ECO:0007669"/>
    <property type="project" value="InterPro"/>
</dbReference>
<dbReference type="Gene3D" id="3.30.950.10">
    <property type="entry name" value="Methyltransferase, Cobalt-precorrin-4 Transmethylase, Domain 2"/>
    <property type="match status" value="1"/>
</dbReference>
<dbReference type="InterPro" id="IPR006366">
    <property type="entry name" value="CobA/CysG_C"/>
</dbReference>
<dbReference type="InterPro" id="IPR003043">
    <property type="entry name" value="Uropor_MeTrfase_CS"/>
</dbReference>
<feature type="domain" description="Tetrapyrrole methylase" evidence="8">
    <location>
        <begin position="31"/>
        <end position="239"/>
    </location>
</feature>
<dbReference type="EC" id="2.1.1.107" evidence="2"/>
<dbReference type="PANTHER" id="PTHR45790:SF3">
    <property type="entry name" value="S-ADENOSYL-L-METHIONINE-DEPENDENT UROPORPHYRINOGEN III METHYLTRANSFERASE, CHLOROPLASTIC"/>
    <property type="match status" value="1"/>
</dbReference>
<dbReference type="Gene3D" id="3.40.1010.10">
    <property type="entry name" value="Cobalt-precorrin-4 Transmethylase, Domain 1"/>
    <property type="match status" value="1"/>
</dbReference>
<evidence type="ECO:0000256" key="1">
    <source>
        <dbReference type="ARBA" id="ARBA00005879"/>
    </source>
</evidence>
<evidence type="ECO:0000256" key="4">
    <source>
        <dbReference type="ARBA" id="ARBA00022679"/>
    </source>
</evidence>
<dbReference type="EMBL" id="CP071869">
    <property type="protein sequence ID" value="QTE21952.1"/>
    <property type="molecule type" value="Genomic_DNA"/>
</dbReference>
<dbReference type="GO" id="GO:0004851">
    <property type="term" value="F:uroporphyrin-III C-methyltransferase activity"/>
    <property type="evidence" value="ECO:0007669"/>
    <property type="project" value="UniProtKB-EC"/>
</dbReference>
<evidence type="ECO:0000256" key="6">
    <source>
        <dbReference type="ARBA" id="ARBA00023244"/>
    </source>
</evidence>
<evidence type="ECO:0000256" key="5">
    <source>
        <dbReference type="ARBA" id="ARBA00022691"/>
    </source>
</evidence>
<evidence type="ECO:0000313" key="9">
    <source>
        <dbReference type="EMBL" id="QTE21952.1"/>
    </source>
</evidence>
<dbReference type="NCBIfam" id="TIGR01469">
    <property type="entry name" value="cobA_cysG_Cterm"/>
    <property type="match status" value="1"/>
</dbReference>
<dbReference type="Pfam" id="PF00590">
    <property type="entry name" value="TP_methylase"/>
    <property type="match status" value="1"/>
</dbReference>
<keyword evidence="10" id="KW-1185">Reference proteome</keyword>
<keyword evidence="5" id="KW-0949">S-adenosyl-L-methionine</keyword>